<feature type="transmembrane region" description="Helical" evidence="1">
    <location>
        <begin position="127"/>
        <end position="152"/>
    </location>
</feature>
<dbReference type="OrthoDB" id="205122at2759"/>
<keyword evidence="1" id="KW-0472">Membrane</keyword>
<dbReference type="Pfam" id="PF10011">
    <property type="entry name" value="DUF2254"/>
    <property type="match status" value="1"/>
</dbReference>
<evidence type="ECO:0000313" key="3">
    <source>
        <dbReference type="Proteomes" id="UP000198406"/>
    </source>
</evidence>
<dbReference type="AlphaFoldDB" id="A0A1Z5JTV8"/>
<evidence type="ECO:0008006" key="4">
    <source>
        <dbReference type="Google" id="ProtNLM"/>
    </source>
</evidence>
<comment type="caution">
    <text evidence="2">The sequence shown here is derived from an EMBL/GenBank/DDBJ whole genome shotgun (WGS) entry which is preliminary data.</text>
</comment>
<protein>
    <recommendedName>
        <fullName evidence="4">DUF2254 domain-containing protein</fullName>
    </recommendedName>
</protein>
<dbReference type="Proteomes" id="UP000198406">
    <property type="component" value="Unassembled WGS sequence"/>
</dbReference>
<dbReference type="InterPro" id="IPR018723">
    <property type="entry name" value="DUF2254_membrane"/>
</dbReference>
<feature type="transmembrane region" description="Helical" evidence="1">
    <location>
        <begin position="18"/>
        <end position="36"/>
    </location>
</feature>
<evidence type="ECO:0000313" key="2">
    <source>
        <dbReference type="EMBL" id="GAX17201.1"/>
    </source>
</evidence>
<reference evidence="2 3" key="1">
    <citation type="journal article" date="2015" name="Plant Cell">
        <title>Oil accumulation by the oleaginous diatom Fistulifera solaris as revealed by the genome and transcriptome.</title>
        <authorList>
            <person name="Tanaka T."/>
            <person name="Maeda Y."/>
            <person name="Veluchamy A."/>
            <person name="Tanaka M."/>
            <person name="Abida H."/>
            <person name="Marechal E."/>
            <person name="Bowler C."/>
            <person name="Muto M."/>
            <person name="Sunaga Y."/>
            <person name="Tanaka M."/>
            <person name="Yoshino T."/>
            <person name="Taniguchi T."/>
            <person name="Fukuda Y."/>
            <person name="Nemoto M."/>
            <person name="Matsumoto M."/>
            <person name="Wong P.S."/>
            <person name="Aburatani S."/>
            <person name="Fujibuchi W."/>
        </authorList>
    </citation>
    <scope>NUCLEOTIDE SEQUENCE [LARGE SCALE GENOMIC DNA]</scope>
    <source>
        <strain evidence="2 3">JPCC DA0580</strain>
    </source>
</reference>
<accession>A0A1Z5JTV8</accession>
<dbReference type="InParanoid" id="A0A1Z5JTV8"/>
<feature type="transmembrane region" description="Helical" evidence="1">
    <location>
        <begin position="100"/>
        <end position="120"/>
    </location>
</feature>
<gene>
    <name evidence="2" type="ORF">FisN_10Lh050</name>
</gene>
<evidence type="ECO:0000256" key="1">
    <source>
        <dbReference type="SAM" id="Phobius"/>
    </source>
</evidence>
<dbReference type="EMBL" id="BDSP01000114">
    <property type="protein sequence ID" value="GAX17201.1"/>
    <property type="molecule type" value="Genomic_DNA"/>
</dbReference>
<organism evidence="2 3">
    <name type="scientific">Fistulifera solaris</name>
    <name type="common">Oleaginous diatom</name>
    <dbReference type="NCBI Taxonomy" id="1519565"/>
    <lineage>
        <taxon>Eukaryota</taxon>
        <taxon>Sar</taxon>
        <taxon>Stramenopiles</taxon>
        <taxon>Ochrophyta</taxon>
        <taxon>Bacillariophyta</taxon>
        <taxon>Bacillariophyceae</taxon>
        <taxon>Bacillariophycidae</taxon>
        <taxon>Naviculales</taxon>
        <taxon>Naviculaceae</taxon>
        <taxon>Fistulifera</taxon>
    </lineage>
</organism>
<keyword evidence="3" id="KW-1185">Reference proteome</keyword>
<keyword evidence="1" id="KW-0812">Transmembrane</keyword>
<feature type="transmembrane region" description="Helical" evidence="1">
    <location>
        <begin position="57"/>
        <end position="80"/>
    </location>
</feature>
<sequence>MLNTIWIRNYTPWNSESFVAGPLCWGLVNALLAVSLGQITKNSEEELLDQALQMISLLTNAAVPIMTLTFSLTVLSVQLATQLFSARLLDEFIKDPVSKMVISVNVGALSYCYTLFFYLFDNENVPFVAIYGITVQMVGVLGSFINFIHFFMVGFRLESIMERASNSALSAADRLRRLRYMDATVTRLPDVPPNAYAVTSDTSGYVKVFRFECILQQAEAMDVCVRYMYQIGEYVNRGTTLCYVWDAKSSQETNGTTLESRILSTLSNNQSRNHDTKDRIVEQTLGLFAIQVVCITKQREGDFDVTLGIQQLADIAMKALSPGINDPTTAIQCMDTLTGVLASIAREDLATPWAKDADGVVRLCAPQRSFAYLLSILDGIRLYGGNDLAVCRRGLRLFGDLAVILARSPHVERIPTALAQLEQWMVVARRTFPANGPELNSLNDLRDYILRSVALCDSVKIRDGENLRDLQEFETTFQEETEQPVSNATIVSEFLQKAFFSSNGE</sequence>
<keyword evidence="1" id="KW-1133">Transmembrane helix</keyword>
<proteinExistence type="predicted"/>
<name>A0A1Z5JTV8_FISSO</name>